<accession>A0A8R1YE67</accession>
<name>A0A2A6BSG5_PRIPA</name>
<evidence type="ECO:0000256" key="1">
    <source>
        <dbReference type="ARBA" id="ARBA00023157"/>
    </source>
</evidence>
<accession>A0A2A6BSG5</accession>
<dbReference type="Proteomes" id="UP000005239">
    <property type="component" value="Unassembled WGS sequence"/>
</dbReference>
<protein>
    <submittedName>
        <fullName evidence="2">Uncharacterized protein</fullName>
    </submittedName>
</protein>
<dbReference type="PANTHER" id="PTHR22991">
    <property type="entry name" value="PROTEIN CBG13490"/>
    <property type="match status" value="1"/>
</dbReference>
<sequence length="188" mass="21107">MDTSTSSGQWMNIPCTEKLPIACIRDRMFITSPGFPYNASIPCDFFLIVDEGKKVDVEANWRDWQFDLYGNIEHNESYLGAEWRPLISCSCPDGFQLVAAGECRKLKPITQNIADDQAIDTILVLEANTCCDHLVIHENYFGSNIIANLTGELSNKFYTTNSSNSMRVSWQPTDGVNVKGVMMTFKSV</sequence>
<reference evidence="2" key="2">
    <citation type="submission" date="2022-06" db="UniProtKB">
        <authorList>
            <consortium name="EnsemblMetazoa"/>
        </authorList>
    </citation>
    <scope>IDENTIFICATION</scope>
    <source>
        <strain evidence="2">PS312</strain>
    </source>
</reference>
<evidence type="ECO:0000313" key="2">
    <source>
        <dbReference type="EnsemblMetazoa" id="PPA13081.1"/>
    </source>
</evidence>
<evidence type="ECO:0000313" key="3">
    <source>
        <dbReference type="Proteomes" id="UP000005239"/>
    </source>
</evidence>
<reference evidence="3" key="1">
    <citation type="journal article" date="2008" name="Nat. Genet.">
        <title>The Pristionchus pacificus genome provides a unique perspective on nematode lifestyle and parasitism.</title>
        <authorList>
            <person name="Dieterich C."/>
            <person name="Clifton S.W."/>
            <person name="Schuster L.N."/>
            <person name="Chinwalla A."/>
            <person name="Delehaunty K."/>
            <person name="Dinkelacker I."/>
            <person name="Fulton L."/>
            <person name="Fulton R."/>
            <person name="Godfrey J."/>
            <person name="Minx P."/>
            <person name="Mitreva M."/>
            <person name="Roeseler W."/>
            <person name="Tian H."/>
            <person name="Witte H."/>
            <person name="Yang S.P."/>
            <person name="Wilson R.K."/>
            <person name="Sommer R.J."/>
        </authorList>
    </citation>
    <scope>NUCLEOTIDE SEQUENCE [LARGE SCALE GENOMIC DNA]</scope>
    <source>
        <strain evidence="3">PS312</strain>
    </source>
</reference>
<dbReference type="InterPro" id="IPR035914">
    <property type="entry name" value="Sperma_CUB_dom_sf"/>
</dbReference>
<dbReference type="PANTHER" id="PTHR22991:SF40">
    <property type="entry name" value="PROTEIN CBG13490"/>
    <property type="match status" value="1"/>
</dbReference>
<keyword evidence="1" id="KW-1015">Disulfide bond</keyword>
<proteinExistence type="predicted"/>
<dbReference type="SUPFAM" id="SSF49854">
    <property type="entry name" value="Spermadhesin, CUB domain"/>
    <property type="match status" value="1"/>
</dbReference>
<dbReference type="InterPro" id="IPR050976">
    <property type="entry name" value="Snaclec"/>
</dbReference>
<dbReference type="EnsemblMetazoa" id="PPA13081.1">
    <property type="protein sequence ID" value="PPA13081.1"/>
    <property type="gene ID" value="WBGene00102635"/>
</dbReference>
<keyword evidence="3" id="KW-1185">Reference proteome</keyword>
<dbReference type="AlphaFoldDB" id="A0A2A6BSG5"/>
<organism evidence="2 3">
    <name type="scientific">Pristionchus pacificus</name>
    <name type="common">Parasitic nematode worm</name>
    <dbReference type="NCBI Taxonomy" id="54126"/>
    <lineage>
        <taxon>Eukaryota</taxon>
        <taxon>Metazoa</taxon>
        <taxon>Ecdysozoa</taxon>
        <taxon>Nematoda</taxon>
        <taxon>Chromadorea</taxon>
        <taxon>Rhabditida</taxon>
        <taxon>Rhabditina</taxon>
        <taxon>Diplogasteromorpha</taxon>
        <taxon>Diplogasteroidea</taxon>
        <taxon>Neodiplogasteridae</taxon>
        <taxon>Pristionchus</taxon>
    </lineage>
</organism>
<gene>
    <name evidence="2" type="primary">WBGene00102635</name>
</gene>